<proteinExistence type="predicted"/>
<dbReference type="STRING" id="1247936.BN2475_340096"/>
<keyword evidence="3" id="KW-1185">Reference proteome</keyword>
<sequence>MGLRCAIIASAAKGAAARPTDGHLSGATDLEEIQAAAARRRGSRTYNRRVRAVGVNLNSERNLNEQTGTDRRCRRTDGGQQGSNR</sequence>
<reference evidence="2 3" key="1">
    <citation type="submission" date="2016-12" db="EMBL/GenBank/DDBJ databases">
        <authorList>
            <person name="Song W.-J."/>
            <person name="Kurnit D.M."/>
        </authorList>
    </citation>
    <scope>NUCLEOTIDE SEQUENCE [LARGE SCALE GENOMIC DNA]</scope>
    <source>
        <strain evidence="2 3">STM7296</strain>
    </source>
</reference>
<name>A0A1N7S433_9BURK</name>
<gene>
    <name evidence="2" type="ORF">BN2475_340096</name>
</gene>
<accession>A0A1N7S433</accession>
<evidence type="ECO:0000313" key="2">
    <source>
        <dbReference type="EMBL" id="SIT42105.1"/>
    </source>
</evidence>
<dbReference type="AlphaFoldDB" id="A0A1N7S433"/>
<evidence type="ECO:0000256" key="1">
    <source>
        <dbReference type="SAM" id="MobiDB-lite"/>
    </source>
</evidence>
<dbReference type="Proteomes" id="UP000187012">
    <property type="component" value="Unassembled WGS sequence"/>
</dbReference>
<organism evidence="2 3">
    <name type="scientific">Paraburkholderia ribeironis</name>
    <dbReference type="NCBI Taxonomy" id="1247936"/>
    <lineage>
        <taxon>Bacteria</taxon>
        <taxon>Pseudomonadati</taxon>
        <taxon>Pseudomonadota</taxon>
        <taxon>Betaproteobacteria</taxon>
        <taxon>Burkholderiales</taxon>
        <taxon>Burkholderiaceae</taxon>
        <taxon>Paraburkholderia</taxon>
    </lineage>
</organism>
<dbReference type="EMBL" id="CYGX02000034">
    <property type="protein sequence ID" value="SIT42105.1"/>
    <property type="molecule type" value="Genomic_DNA"/>
</dbReference>
<feature type="region of interest" description="Disordered" evidence="1">
    <location>
        <begin position="57"/>
        <end position="85"/>
    </location>
</feature>
<protein>
    <submittedName>
        <fullName evidence="2">Uncharacterized protein</fullName>
    </submittedName>
</protein>
<feature type="compositionally biased region" description="Basic and acidic residues" evidence="1">
    <location>
        <begin position="68"/>
        <end position="77"/>
    </location>
</feature>
<evidence type="ECO:0000313" key="3">
    <source>
        <dbReference type="Proteomes" id="UP000187012"/>
    </source>
</evidence>